<proteinExistence type="predicted"/>
<evidence type="ECO:0000256" key="1">
    <source>
        <dbReference type="ARBA" id="ARBA00022549"/>
    </source>
</evidence>
<dbReference type="GO" id="GO:0030089">
    <property type="term" value="C:phycobilisome"/>
    <property type="evidence" value="ECO:0007669"/>
    <property type="project" value="UniProtKB-KW"/>
</dbReference>
<dbReference type="AlphaFoldDB" id="A0A6M0RSS6"/>
<gene>
    <name evidence="3" type="ORF">DXZ20_27505</name>
</gene>
<comment type="caution">
    <text evidence="3">The sequence shown here is derived from an EMBL/GenBank/DDBJ whole genome shotgun (WGS) entry which is preliminary data.</text>
</comment>
<reference evidence="3 4" key="1">
    <citation type="journal article" date="2020" name="Microb. Ecol.">
        <title>Ecogenomics of the Marine Benthic Filamentous Cyanobacterium Adonisia.</title>
        <authorList>
            <person name="Walter J.M."/>
            <person name="Coutinho F.H."/>
            <person name="Leomil L."/>
            <person name="Hargreaves P.I."/>
            <person name="Campeao M.E."/>
            <person name="Vieira V.V."/>
            <person name="Silva B.S."/>
            <person name="Fistarol G.O."/>
            <person name="Salomon P.S."/>
            <person name="Sawabe T."/>
            <person name="Mino S."/>
            <person name="Hosokawa M."/>
            <person name="Miyashita H."/>
            <person name="Maruyama F."/>
            <person name="van Verk M.C."/>
            <person name="Dutilh B.E."/>
            <person name="Thompson C.C."/>
            <person name="Thompson F.L."/>
        </authorList>
    </citation>
    <scope>NUCLEOTIDE SEQUENCE [LARGE SCALE GENOMIC DNA]</scope>
    <source>
        <strain evidence="3 4">CCMR0081</strain>
    </source>
</reference>
<keyword evidence="4" id="KW-1185">Reference proteome</keyword>
<sequence length="226" mass="24847">MTPDELNKLEDNLRSSALNIRIIALNTLANKSPDIAMPILRRLSKESSFLLRRLAVMGFGNHAPDDAALASLQELMTTETDANVLAEVANSLYEFGDISIPLLAQLFEANDNWLLRQTVLSILQESNHPDVLLEVSLNALDDPTQTVKETAILSLRQVLMSPLQAEALEALTALANSPIWRDRWRSATALTGCDHPRAKRLLMQLQKDENHYVVAAALDASVGSGL</sequence>
<evidence type="ECO:0000313" key="4">
    <source>
        <dbReference type="Proteomes" id="UP000481033"/>
    </source>
</evidence>
<evidence type="ECO:0000313" key="3">
    <source>
        <dbReference type="EMBL" id="NEZ59325.1"/>
    </source>
</evidence>
<protein>
    <submittedName>
        <fullName evidence="3">HEAT repeat domain-containing protein</fullName>
    </submittedName>
</protein>
<organism evidence="3 4">
    <name type="scientific">Adonisia turfae CCMR0081</name>
    <dbReference type="NCBI Taxonomy" id="2292702"/>
    <lineage>
        <taxon>Bacteria</taxon>
        <taxon>Bacillati</taxon>
        <taxon>Cyanobacteriota</taxon>
        <taxon>Adonisia</taxon>
        <taxon>Adonisia turfae</taxon>
    </lineage>
</organism>
<dbReference type="SUPFAM" id="SSF48371">
    <property type="entry name" value="ARM repeat"/>
    <property type="match status" value="1"/>
</dbReference>
<name>A0A6M0RSS6_9CYAN</name>
<keyword evidence="2" id="KW-0605">Phycobilisome</keyword>
<evidence type="ECO:0000256" key="2">
    <source>
        <dbReference type="ARBA" id="ARBA00022738"/>
    </source>
</evidence>
<dbReference type="Proteomes" id="UP000481033">
    <property type="component" value="Unassembled WGS sequence"/>
</dbReference>
<dbReference type="Pfam" id="PF13646">
    <property type="entry name" value="HEAT_2"/>
    <property type="match status" value="1"/>
</dbReference>
<dbReference type="InterPro" id="IPR011989">
    <property type="entry name" value="ARM-like"/>
</dbReference>
<accession>A0A6M0RSS6</accession>
<dbReference type="InterPro" id="IPR016024">
    <property type="entry name" value="ARM-type_fold"/>
</dbReference>
<dbReference type="Gene3D" id="1.25.10.10">
    <property type="entry name" value="Leucine-rich Repeat Variant"/>
    <property type="match status" value="2"/>
</dbReference>
<dbReference type="EMBL" id="QXHD01000004">
    <property type="protein sequence ID" value="NEZ59325.1"/>
    <property type="molecule type" value="Genomic_DNA"/>
</dbReference>
<keyword evidence="1" id="KW-0042">Antenna complex</keyword>
<dbReference type="RefSeq" id="WP_163702247.1">
    <property type="nucleotide sequence ID" value="NZ_QXHD01000004.1"/>
</dbReference>